<dbReference type="EMBL" id="JAGMUV010000005">
    <property type="protein sequence ID" value="KAH7156184.1"/>
    <property type="molecule type" value="Genomic_DNA"/>
</dbReference>
<feature type="compositionally biased region" description="Pro residues" evidence="2">
    <location>
        <begin position="51"/>
        <end position="62"/>
    </location>
</feature>
<evidence type="ECO:0000313" key="4">
    <source>
        <dbReference type="EMBL" id="KAH7156184.1"/>
    </source>
</evidence>
<dbReference type="PANTHER" id="PTHR44157">
    <property type="entry name" value="DNAJ HOMOLOG SUBFAMILY C MEMBER 11"/>
    <property type="match status" value="1"/>
</dbReference>
<dbReference type="OrthoDB" id="666364at2759"/>
<proteinExistence type="predicted"/>
<evidence type="ECO:0000313" key="5">
    <source>
        <dbReference type="Proteomes" id="UP000738349"/>
    </source>
</evidence>
<keyword evidence="5" id="KW-1185">Reference proteome</keyword>
<dbReference type="InterPro" id="IPR001623">
    <property type="entry name" value="DnaJ_domain"/>
</dbReference>
<evidence type="ECO:0000256" key="1">
    <source>
        <dbReference type="ARBA" id="ARBA00023186"/>
    </source>
</evidence>
<dbReference type="InterPro" id="IPR024586">
    <property type="entry name" value="DnaJ-like_C11_C"/>
</dbReference>
<accession>A0A9P9JDL7</accession>
<feature type="compositionally biased region" description="Basic residues" evidence="2">
    <location>
        <begin position="9"/>
        <end position="21"/>
    </location>
</feature>
<feature type="region of interest" description="Disordered" evidence="2">
    <location>
        <begin position="690"/>
        <end position="722"/>
    </location>
</feature>
<comment type="caution">
    <text evidence="4">The sequence shown here is derived from an EMBL/GenBank/DDBJ whole genome shotgun (WGS) entry which is preliminary data.</text>
</comment>
<dbReference type="Proteomes" id="UP000738349">
    <property type="component" value="Unassembled WGS sequence"/>
</dbReference>
<organism evidence="4 5">
    <name type="scientific">Dactylonectria macrodidyma</name>
    <dbReference type="NCBI Taxonomy" id="307937"/>
    <lineage>
        <taxon>Eukaryota</taxon>
        <taxon>Fungi</taxon>
        <taxon>Dikarya</taxon>
        <taxon>Ascomycota</taxon>
        <taxon>Pezizomycotina</taxon>
        <taxon>Sordariomycetes</taxon>
        <taxon>Hypocreomycetidae</taxon>
        <taxon>Hypocreales</taxon>
        <taxon>Nectriaceae</taxon>
        <taxon>Dactylonectria</taxon>
    </lineage>
</organism>
<feature type="region of interest" description="Disordered" evidence="2">
    <location>
        <begin position="1"/>
        <end position="65"/>
    </location>
</feature>
<protein>
    <recommendedName>
        <fullName evidence="3">J domain-containing protein</fullName>
    </recommendedName>
</protein>
<dbReference type="Pfam" id="PF11875">
    <property type="entry name" value="DnaJ-like_C11_C"/>
    <property type="match status" value="1"/>
</dbReference>
<dbReference type="PROSITE" id="PS50076">
    <property type="entry name" value="DNAJ_2"/>
    <property type="match status" value="1"/>
</dbReference>
<reference evidence="4" key="1">
    <citation type="journal article" date="2021" name="Nat. Commun.">
        <title>Genetic determinants of endophytism in the Arabidopsis root mycobiome.</title>
        <authorList>
            <person name="Mesny F."/>
            <person name="Miyauchi S."/>
            <person name="Thiergart T."/>
            <person name="Pickel B."/>
            <person name="Atanasova L."/>
            <person name="Karlsson M."/>
            <person name="Huettel B."/>
            <person name="Barry K.W."/>
            <person name="Haridas S."/>
            <person name="Chen C."/>
            <person name="Bauer D."/>
            <person name="Andreopoulos W."/>
            <person name="Pangilinan J."/>
            <person name="LaButti K."/>
            <person name="Riley R."/>
            <person name="Lipzen A."/>
            <person name="Clum A."/>
            <person name="Drula E."/>
            <person name="Henrissat B."/>
            <person name="Kohler A."/>
            <person name="Grigoriev I.V."/>
            <person name="Martin F.M."/>
            <person name="Hacquard S."/>
        </authorList>
    </citation>
    <scope>NUCLEOTIDE SEQUENCE</scope>
    <source>
        <strain evidence="4">MPI-CAGE-AT-0147</strain>
    </source>
</reference>
<dbReference type="SMART" id="SM00271">
    <property type="entry name" value="DnaJ"/>
    <property type="match status" value="1"/>
</dbReference>
<dbReference type="SUPFAM" id="SSF46565">
    <property type="entry name" value="Chaperone J-domain"/>
    <property type="match status" value="1"/>
</dbReference>
<dbReference type="GO" id="GO:0042407">
    <property type="term" value="P:cristae formation"/>
    <property type="evidence" value="ECO:0007669"/>
    <property type="project" value="TreeGrafter"/>
</dbReference>
<feature type="domain" description="J" evidence="3">
    <location>
        <begin position="153"/>
        <end position="224"/>
    </location>
</feature>
<name>A0A9P9JDL7_9HYPO</name>
<dbReference type="CDD" id="cd06257">
    <property type="entry name" value="DnaJ"/>
    <property type="match status" value="1"/>
</dbReference>
<dbReference type="Gene3D" id="1.10.287.110">
    <property type="entry name" value="DnaJ domain"/>
    <property type="match status" value="1"/>
</dbReference>
<dbReference type="Pfam" id="PF00226">
    <property type="entry name" value="DnaJ"/>
    <property type="match status" value="1"/>
</dbReference>
<dbReference type="GO" id="GO:0005739">
    <property type="term" value="C:mitochondrion"/>
    <property type="evidence" value="ECO:0007669"/>
    <property type="project" value="GOC"/>
</dbReference>
<feature type="region of interest" description="Disordered" evidence="2">
    <location>
        <begin position="525"/>
        <end position="546"/>
    </location>
</feature>
<dbReference type="AlphaFoldDB" id="A0A9P9JDL7"/>
<gene>
    <name evidence="4" type="ORF">EDB81DRAFT_786212</name>
</gene>
<evidence type="ECO:0000256" key="2">
    <source>
        <dbReference type="SAM" id="MobiDB-lite"/>
    </source>
</evidence>
<keyword evidence="1" id="KW-0143">Chaperone</keyword>
<feature type="compositionally biased region" description="Low complexity" evidence="2">
    <location>
        <begin position="710"/>
        <end position="721"/>
    </location>
</feature>
<evidence type="ECO:0000259" key="3">
    <source>
        <dbReference type="PROSITE" id="PS50076"/>
    </source>
</evidence>
<dbReference type="InterPro" id="IPR036869">
    <property type="entry name" value="J_dom_sf"/>
</dbReference>
<sequence>MPESSGSSSRRRSLRVPHRRSGGGSSSSRSHSDRSSSHRSSAALDEARHPAPAPPVPVPVPAPGVAHSLRAPSSRFSLNDQFAATRQEYSLWDDDGSSIFDRVTVASGATDDADDADRFLVGSVDNGFGLVSKPRDDGSALSLLSSSDAPDWDYYDVLCLPRNVAGGLSQDQIRRAYHRLFLLFYPDSYPDHLRPVARQQFLRAQEAFEALIDPARRARYDLDVFLHLDRPEDPAWASYEAAFKDAVRDRLKNGVQTNSDLGLRLDATKLRGRDGRFQWQSGPPPLKLLDFALSQSVSVDLPALRNVLQPQVSRLERLTTSAEKKGEDDEGVPQPAIVSQPAIEACTPTLTVLGSVYGVTGDLSLMPAALLYDRYQPLLPLTIPRRRLIQLVENKLSPLATLRYRQEFVNHAPPPPEDKAQWIKTAFELESELLPELCVTSRIYHHVVLPDCAEPTVFETSVQASRHHPRTQPRMTVGAHHGVLNGTVFARADTGDWALGPGWLSKLRMNRKVFSADEPLETAPSLELGFRSGPPDRVPAPDSPHNDKGIRGLDNELEACEDGTWAVSAAATPGAVRGFVRYSKDLSLPSRGPASARVEVELCSSTLRDRYLALRNLWSVGRFARLGLEVGVSLHSLHVSVYWSRLGQRLSVPLLVAPQSVLSPQVFLWAGALPFTGLAAIQLLLHHRRNRGSESEPDSGTSRRRRRRASSPAATARAVARNRNEADSVTVLLAGPIEARQKRQASLGGLVILSAKYGVPDADKNLAGELVADVTIALAALIDDSSSNTASSLVLPGSVRKSRIPGFWDPAPGRDKTLRVQYSFRGVENVVDVRGRAELVLPPPPPLPSKS</sequence>
<dbReference type="PANTHER" id="PTHR44157:SF1">
    <property type="entry name" value="DNAJ HOMOLOG SUBFAMILY C MEMBER 11"/>
    <property type="match status" value="1"/>
</dbReference>
<dbReference type="InterPro" id="IPR052243">
    <property type="entry name" value="Mito_inner_membrane_organizer"/>
</dbReference>